<reference evidence="1" key="1">
    <citation type="submission" date="2022-10" db="EMBL/GenBank/DDBJ databases">
        <title>Culturing micro-colonial fungi from biological soil crusts in the Mojave desert and describing Neophaeococcomyces mojavensis, and introducing the new genera and species Taxawa tesnikishii.</title>
        <authorList>
            <person name="Kurbessoian T."/>
            <person name="Stajich J.E."/>
        </authorList>
    </citation>
    <scope>NUCLEOTIDE SEQUENCE</scope>
    <source>
        <strain evidence="1">JES_115</strain>
    </source>
</reference>
<name>A0ACC2YS65_9PEZI</name>
<dbReference type="EMBL" id="JAPDRP010000021">
    <property type="protein sequence ID" value="KAJ9638217.1"/>
    <property type="molecule type" value="Genomic_DNA"/>
</dbReference>
<accession>A0ACC2YS65</accession>
<organism evidence="1 2">
    <name type="scientific">Coniosporium tulheliwenetii</name>
    <dbReference type="NCBI Taxonomy" id="3383036"/>
    <lineage>
        <taxon>Eukaryota</taxon>
        <taxon>Fungi</taxon>
        <taxon>Dikarya</taxon>
        <taxon>Ascomycota</taxon>
        <taxon>Pezizomycotina</taxon>
        <taxon>Dothideomycetes</taxon>
        <taxon>Dothideomycetes incertae sedis</taxon>
        <taxon>Coniosporium</taxon>
    </lineage>
</organism>
<proteinExistence type="predicted"/>
<protein>
    <submittedName>
        <fullName evidence="1">Uncharacterized protein</fullName>
    </submittedName>
</protein>
<evidence type="ECO:0000313" key="1">
    <source>
        <dbReference type="EMBL" id="KAJ9638217.1"/>
    </source>
</evidence>
<sequence length="1154" mass="130534">MDGEKSQSVPKFASFRPKAPPAAPLSASTETPGLPHGRSGRVSQAQSSARKEPRGDGDSTRRRRRSANRDEFKYSSEDRSPKLRGDDTDDSRLSKHRHRDHDTHKDERRQRGRHREREERTNHGRSSPSRSSDLVTAIAPKPLAVTWDEDVELFTVDRKGDVANLTYGGLHRYSIPPYRRIGYGSVLGLPAHYRIDRTLTTDKAIVIADGRSKVTRERYLLAKPGRQEQRALRLVIPSKQEDEALHLAQFVPLQSSRKRKRGSETPGSPGNEVDYRSIEGKAKPDRRPHPDSDLEYASDSSGAGQDKLRDAELAARLRNAELSGRAKTEGSVEAWLDLIEHQEAMILTYPYTSTELSGSQQRAVAEIRISMYEEALREIGPSQAHRVRLLLGLMEESSKVQEPRKLAIQWQGILEQSAAAPGRQDTLESVDLWMKYLDFVQTTFVEFKYDTCRKAFEDCLASLAGSYDELHTSDMVTAEKLQHRQLQCRISEASLYVLLRLTTMMLEAGYHERATALWQALLEYHLFRPTELLHAKTEELLAAFEDFWESEVPRIGENAWHGWRTFYEKGGAPPEPVIIPLDIHVDPNDCFRDFVRKEEACMLALRNPGRIGDEAGEDDPYHTILFSDLKDYLAWSPATLSPLMLVQAFLKFNKLPPLPDRGQSTVQSWWLDSFLRNDHLGVHAEQAPMPYFRTTTDLLFSNPMTADMSPEWLQQVVKGLAYTVEDDFVAEYYLAFEFHNFRSGAAKAAKALLKKRPNSLRLYNSYALIEARAGNTSVSDRVFSTAITMSKTLPENARREVVLLWHAWVWEALRSSDISAAMQRMLSIVDARPIAPAADPVKEAGAVSIAPASLLKIKTTLSEGRDAYLPDPHHHYLGVLYADLLALLAYLTHSGQGCTDLPAALELYQSSLASLTYATATSAAIETLHQHRTNLLLFHVTNSKAYHPSIIRSALSESIAFCPNNTIFLEAFAATEARFRLDDRVRAALSPILTSKDSTVVSWAFAIANEMQRPVHLGSTVHSVRRLFERAVASRAGRNSAALWGWWVRWEAGTAGDLMRGKEVFLRGLTRLPWCKAFVMLAFKLLRDIMSFEELRRVYDVMVEKELRVHVDLEECFQRRGRWHADKVAVCENTCAGELPRRWQKSDCPLAYQM</sequence>
<dbReference type="Proteomes" id="UP001172680">
    <property type="component" value="Unassembled WGS sequence"/>
</dbReference>
<evidence type="ECO:0000313" key="2">
    <source>
        <dbReference type="Proteomes" id="UP001172680"/>
    </source>
</evidence>
<comment type="caution">
    <text evidence="1">The sequence shown here is derived from an EMBL/GenBank/DDBJ whole genome shotgun (WGS) entry which is preliminary data.</text>
</comment>
<keyword evidence="2" id="KW-1185">Reference proteome</keyword>
<gene>
    <name evidence="1" type="ORF">H2199_006904</name>
</gene>